<keyword evidence="10" id="KW-1185">Reference proteome</keyword>
<dbReference type="Pfam" id="PF02416">
    <property type="entry name" value="TatA_B_E"/>
    <property type="match status" value="1"/>
</dbReference>
<dbReference type="InterPro" id="IPR003369">
    <property type="entry name" value="TatA/B/E"/>
</dbReference>
<evidence type="ECO:0000256" key="1">
    <source>
        <dbReference type="ARBA" id="ARBA00004167"/>
    </source>
</evidence>
<name>A0A067JMX9_JATCU</name>
<dbReference type="PANTHER" id="PTHR35512">
    <property type="entry name" value="OS11G0550900 PROTEIN"/>
    <property type="match status" value="1"/>
</dbReference>
<proteinExistence type="predicted"/>
<keyword evidence="4" id="KW-0653">Protein transport</keyword>
<evidence type="ECO:0000256" key="4">
    <source>
        <dbReference type="ARBA" id="ARBA00022927"/>
    </source>
</evidence>
<comment type="subcellular location">
    <subcellularLocation>
        <location evidence="1">Membrane</location>
        <topology evidence="1">Single-pass membrane protein</topology>
    </subcellularLocation>
</comment>
<sequence>MFGMSYGEIFLLLGATAALIGPKDLPVIARTAGRLAGRAIGYVQLARGQFESVMQQSQARQVHKELQDTMAQLEAIRHEIRSISILSPGPLTRRLVDNVDNTSGSNANGICENQDVENTLKVTISQPSSEQRIGGSIATSAFSKASDSCSMHSQATVYARLAEAAAQKTSLLDSGADAEKLIDDAGLPNVLPVSAESAGMLPKRSDDVKGSDIVLEAVLEAEVAHNAKEFFAQPQNQIKYE</sequence>
<dbReference type="KEGG" id="jcu:105649907"/>
<keyword evidence="7" id="KW-0472">Membrane</keyword>
<keyword evidence="5" id="KW-1133">Transmembrane helix</keyword>
<evidence type="ECO:0000256" key="7">
    <source>
        <dbReference type="ARBA" id="ARBA00023136"/>
    </source>
</evidence>
<organism evidence="9 10">
    <name type="scientific">Jatropha curcas</name>
    <name type="common">Barbados nut</name>
    <dbReference type="NCBI Taxonomy" id="180498"/>
    <lineage>
        <taxon>Eukaryota</taxon>
        <taxon>Viridiplantae</taxon>
        <taxon>Streptophyta</taxon>
        <taxon>Embryophyta</taxon>
        <taxon>Tracheophyta</taxon>
        <taxon>Spermatophyta</taxon>
        <taxon>Magnoliopsida</taxon>
        <taxon>eudicotyledons</taxon>
        <taxon>Gunneridae</taxon>
        <taxon>Pentapetalae</taxon>
        <taxon>rosids</taxon>
        <taxon>fabids</taxon>
        <taxon>Malpighiales</taxon>
        <taxon>Euphorbiaceae</taxon>
        <taxon>Crotonoideae</taxon>
        <taxon>Jatropheae</taxon>
        <taxon>Jatropha</taxon>
    </lineage>
</organism>
<dbReference type="Proteomes" id="UP000027138">
    <property type="component" value="Unassembled WGS sequence"/>
</dbReference>
<evidence type="ECO:0000256" key="8">
    <source>
        <dbReference type="SAM" id="SignalP"/>
    </source>
</evidence>
<evidence type="ECO:0000256" key="3">
    <source>
        <dbReference type="ARBA" id="ARBA00022692"/>
    </source>
</evidence>
<evidence type="ECO:0000256" key="6">
    <source>
        <dbReference type="ARBA" id="ARBA00023010"/>
    </source>
</evidence>
<evidence type="ECO:0008006" key="11">
    <source>
        <dbReference type="Google" id="ProtNLM"/>
    </source>
</evidence>
<evidence type="ECO:0000313" key="10">
    <source>
        <dbReference type="Proteomes" id="UP000027138"/>
    </source>
</evidence>
<evidence type="ECO:0000256" key="5">
    <source>
        <dbReference type="ARBA" id="ARBA00022989"/>
    </source>
</evidence>
<accession>A0A067JMX9</accession>
<dbReference type="AlphaFoldDB" id="A0A067JMX9"/>
<dbReference type="EMBL" id="KK915662">
    <property type="protein sequence ID" value="KDP21375.1"/>
    <property type="molecule type" value="Genomic_DNA"/>
</dbReference>
<keyword evidence="8" id="KW-0732">Signal</keyword>
<keyword evidence="2" id="KW-0813">Transport</keyword>
<evidence type="ECO:0000313" key="9">
    <source>
        <dbReference type="EMBL" id="KDP21375.1"/>
    </source>
</evidence>
<evidence type="ECO:0000256" key="2">
    <source>
        <dbReference type="ARBA" id="ARBA00022448"/>
    </source>
</evidence>
<gene>
    <name evidence="9" type="ORF">JCGZ_21846</name>
</gene>
<keyword evidence="6" id="KW-0811">Translocation</keyword>
<feature type="chain" id="PRO_5001642951" description="Sec-independent protein translocase protein TatB" evidence="8">
    <location>
        <begin position="19"/>
        <end position="241"/>
    </location>
</feature>
<feature type="signal peptide" evidence="8">
    <location>
        <begin position="1"/>
        <end position="18"/>
    </location>
</feature>
<reference evidence="9 10" key="1">
    <citation type="journal article" date="2014" name="PLoS ONE">
        <title>Global Analysis of Gene Expression Profiles in Physic Nut (Jatropha curcas L.) Seedlings Exposed to Salt Stress.</title>
        <authorList>
            <person name="Zhang L."/>
            <person name="Zhang C."/>
            <person name="Wu P."/>
            <person name="Chen Y."/>
            <person name="Li M."/>
            <person name="Jiang H."/>
            <person name="Wu G."/>
        </authorList>
    </citation>
    <scope>NUCLEOTIDE SEQUENCE [LARGE SCALE GENOMIC DNA]</scope>
    <source>
        <strain evidence="10">cv. GZQX0401</strain>
        <tissue evidence="9">Young leaves</tissue>
    </source>
</reference>
<protein>
    <recommendedName>
        <fullName evidence="11">Sec-independent protein translocase protein TatB</fullName>
    </recommendedName>
</protein>
<dbReference type="OrthoDB" id="45251at2759"/>
<keyword evidence="3" id="KW-0812">Transmembrane</keyword>
<dbReference type="PANTHER" id="PTHR35512:SF1">
    <property type="entry name" value="OS11G0550900 PROTEIN"/>
    <property type="match status" value="1"/>
</dbReference>